<feature type="non-terminal residue" evidence="1">
    <location>
        <position position="256"/>
    </location>
</feature>
<dbReference type="Proteomes" id="UP000652761">
    <property type="component" value="Unassembled WGS sequence"/>
</dbReference>
<organism evidence="1 2">
    <name type="scientific">Colocasia esculenta</name>
    <name type="common">Wild taro</name>
    <name type="synonym">Arum esculentum</name>
    <dbReference type="NCBI Taxonomy" id="4460"/>
    <lineage>
        <taxon>Eukaryota</taxon>
        <taxon>Viridiplantae</taxon>
        <taxon>Streptophyta</taxon>
        <taxon>Embryophyta</taxon>
        <taxon>Tracheophyta</taxon>
        <taxon>Spermatophyta</taxon>
        <taxon>Magnoliopsida</taxon>
        <taxon>Liliopsida</taxon>
        <taxon>Araceae</taxon>
        <taxon>Aroideae</taxon>
        <taxon>Colocasieae</taxon>
        <taxon>Colocasia</taxon>
    </lineage>
</organism>
<proteinExistence type="predicted"/>
<name>A0A843VR76_COLES</name>
<protein>
    <submittedName>
        <fullName evidence="1">Uncharacterized protein</fullName>
    </submittedName>
</protein>
<keyword evidence="2" id="KW-1185">Reference proteome</keyword>
<reference evidence="1" key="1">
    <citation type="submission" date="2017-07" db="EMBL/GenBank/DDBJ databases">
        <title>Taro Niue Genome Assembly and Annotation.</title>
        <authorList>
            <person name="Atibalentja N."/>
            <person name="Keating K."/>
            <person name="Fields C.J."/>
        </authorList>
    </citation>
    <scope>NUCLEOTIDE SEQUENCE</scope>
    <source>
        <strain evidence="1">Niue_2</strain>
        <tissue evidence="1">Leaf</tissue>
    </source>
</reference>
<comment type="caution">
    <text evidence="1">The sequence shown here is derived from an EMBL/GenBank/DDBJ whole genome shotgun (WGS) entry which is preliminary data.</text>
</comment>
<evidence type="ECO:0000313" key="1">
    <source>
        <dbReference type="EMBL" id="MQM01633.1"/>
    </source>
</evidence>
<dbReference type="EMBL" id="NMUH01002711">
    <property type="protein sequence ID" value="MQM01633.1"/>
    <property type="molecule type" value="Genomic_DNA"/>
</dbReference>
<evidence type="ECO:0000313" key="2">
    <source>
        <dbReference type="Proteomes" id="UP000652761"/>
    </source>
</evidence>
<sequence length="256" mass="28051">EEVQTRQDAAGVGLALCTAPRCARRVCTAGEQRLGQVLWRCSCEQLVCDAGDGADQGSTGGTVPWGVAGGAKARWSLGMCVMLKRRGVLRWRMALRVLVRWRLGNVKLPDPVRCRDGDARRAEGGAYGAGGPGTQQQGIRLKLDEILGVFAPELAQGNQEDPNSWRVLQLSSIRKGNGVQREPEHLHSSDEVHPVSLTRHSDQVQILRTVPPECCRFAFLGSFEHEGFACQPDRELRSAPDFENRASEVLPIRFSG</sequence>
<accession>A0A843VR76</accession>
<dbReference type="AlphaFoldDB" id="A0A843VR76"/>
<gene>
    <name evidence="1" type="ORF">Taro_034395</name>
</gene>